<dbReference type="SMART" id="SM00827">
    <property type="entry name" value="PKS_AT"/>
    <property type="match status" value="1"/>
</dbReference>
<dbReference type="SMART" id="SM00823">
    <property type="entry name" value="PKS_PP"/>
    <property type="match status" value="1"/>
</dbReference>
<dbReference type="Gene3D" id="1.10.1200.10">
    <property type="entry name" value="ACP-like"/>
    <property type="match status" value="1"/>
</dbReference>
<dbReference type="GO" id="GO:0017000">
    <property type="term" value="P:antibiotic biosynthetic process"/>
    <property type="evidence" value="ECO:0007669"/>
    <property type="project" value="UniProtKB-KW"/>
</dbReference>
<keyword evidence="3" id="KW-0808">Transferase</keyword>
<name>A0A7G3UKT2_STRT9</name>
<dbReference type="InterPro" id="IPR001227">
    <property type="entry name" value="Ac_transferase_dom_sf"/>
</dbReference>
<dbReference type="PANTHER" id="PTHR43775">
    <property type="entry name" value="FATTY ACID SYNTHASE"/>
    <property type="match status" value="1"/>
</dbReference>
<protein>
    <recommendedName>
        <fullName evidence="7">Carrier domain-containing protein</fullName>
    </recommendedName>
</protein>
<evidence type="ECO:0000256" key="6">
    <source>
        <dbReference type="ARBA" id="ARBA00023315"/>
    </source>
</evidence>
<sequence length="576" mass="60332">MLSARSPAALRAQAARLRDHLAAVPAADPLDIGYALATSRARLPYRAAAVATDTDGFRTVLDGIADGVDAPGAVTGTARDRRIAFLFDGQGTQRTGMGRELHRSFPVFAAAWDEVSDAFAGQLEHSPTDVFHGAHGELANDTLYAQAGLFTLEVALLRLLDHWGVRPDVVVGHSVGEVTAAHAAGVLTLTDATRLIVARGRALQALPPGAMTAVDGSLAEVGAFTGSTDLDVAAVNGPTGVVLTGSPDDVAAFEREWAAAGRRAKRLDVGHAFHSRHVDGALDDFRTVLESIPFGAAQLPVVSTTTGREAADDLATPEHWLRHARRPVLFADAVLELADRGVNMFVAVGPSGALASAASENTGGDAGTYHSVLRARAGEETAALTAAAELHVHGAPVDLAVVLDGGRPVDLPVYPFQHRHYWLASGPGRSTPTASPDTGWGEEPEAGDLGIAEIVRRSTAALLGVTDPADVDTDSTFFALGFDSLAVQRLRNRLTSATGLDLPTSVLFDHDTPAALTAYLEDRLGDGADDDPPTVLELLTEMESLDAADIAATPAPERAAIADLLDTLSRVWKDHR</sequence>
<keyword evidence="1" id="KW-0596">Phosphopantetheine</keyword>
<dbReference type="InterPro" id="IPR016036">
    <property type="entry name" value="Malonyl_transacylase_ACP-bd"/>
</dbReference>
<feature type="domain" description="Carrier" evidence="7">
    <location>
        <begin position="449"/>
        <end position="524"/>
    </location>
</feature>
<evidence type="ECO:0000256" key="2">
    <source>
        <dbReference type="ARBA" id="ARBA00022553"/>
    </source>
</evidence>
<dbReference type="InterPro" id="IPR036736">
    <property type="entry name" value="ACP-like_sf"/>
</dbReference>
<dbReference type="GO" id="GO:0004312">
    <property type="term" value="F:fatty acid synthase activity"/>
    <property type="evidence" value="ECO:0007669"/>
    <property type="project" value="TreeGrafter"/>
</dbReference>
<dbReference type="SUPFAM" id="SSF52151">
    <property type="entry name" value="FabD/lysophospholipase-like"/>
    <property type="match status" value="1"/>
</dbReference>
<proteinExistence type="predicted"/>
<dbReference type="AlphaFoldDB" id="A0A7G3UKT2"/>
<dbReference type="Proteomes" id="UP000005940">
    <property type="component" value="Chromosome"/>
</dbReference>
<dbReference type="InterPro" id="IPR020806">
    <property type="entry name" value="PKS_PP-bd"/>
</dbReference>
<dbReference type="PROSITE" id="PS50075">
    <property type="entry name" value="CARRIER"/>
    <property type="match status" value="1"/>
</dbReference>
<gene>
    <name evidence="8" type="ORF">STSU_031975</name>
</gene>
<dbReference type="Gene3D" id="3.30.70.3290">
    <property type="match status" value="1"/>
</dbReference>
<evidence type="ECO:0000256" key="3">
    <source>
        <dbReference type="ARBA" id="ARBA00022679"/>
    </source>
</evidence>
<keyword evidence="6" id="KW-0012">Acyltransferase</keyword>
<dbReference type="Pfam" id="PF00550">
    <property type="entry name" value="PP-binding"/>
    <property type="match status" value="1"/>
</dbReference>
<dbReference type="PANTHER" id="PTHR43775:SF51">
    <property type="entry name" value="INACTIVE PHENOLPHTHIOCEROL SYNTHESIS POLYKETIDE SYNTHASE TYPE I PKS1-RELATED"/>
    <property type="match status" value="1"/>
</dbReference>
<keyword evidence="5" id="KW-0511">Multifunctional enzyme</keyword>
<dbReference type="SMART" id="SM01294">
    <property type="entry name" value="PKS_PP_betabranch"/>
    <property type="match status" value="1"/>
</dbReference>
<evidence type="ECO:0000313" key="9">
    <source>
        <dbReference type="Proteomes" id="UP000005940"/>
    </source>
</evidence>
<dbReference type="SUPFAM" id="SSF47336">
    <property type="entry name" value="ACP-like"/>
    <property type="match status" value="1"/>
</dbReference>
<dbReference type="Pfam" id="PF22621">
    <property type="entry name" value="CurL-like_PKS_C"/>
    <property type="match status" value="1"/>
</dbReference>
<keyword evidence="9" id="KW-1185">Reference proteome</keyword>
<dbReference type="InterPro" id="IPR050091">
    <property type="entry name" value="PKS_NRPS_Biosynth_Enz"/>
</dbReference>
<dbReference type="InterPro" id="IPR009081">
    <property type="entry name" value="PP-bd_ACP"/>
</dbReference>
<keyword evidence="4" id="KW-0045">Antibiotic biosynthesis</keyword>
<keyword evidence="2" id="KW-0597">Phosphoprotein</keyword>
<dbReference type="Gene3D" id="3.40.366.10">
    <property type="entry name" value="Malonyl-Coenzyme A Acyl Carrier Protein, domain 2"/>
    <property type="match status" value="1"/>
</dbReference>
<dbReference type="Pfam" id="PF00698">
    <property type="entry name" value="Acyl_transf_1"/>
    <property type="match status" value="1"/>
</dbReference>
<evidence type="ECO:0000259" key="7">
    <source>
        <dbReference type="PROSITE" id="PS50075"/>
    </source>
</evidence>
<reference evidence="8 9" key="1">
    <citation type="journal article" date="2012" name="J. Bacteriol.">
        <title>Draft genome of Streptomyces tsukubaensis NRRL 18488, the producer of the clinically important immunosuppressant tacrolimus (FK506).</title>
        <authorList>
            <person name="Barreiro C."/>
            <person name="Prieto C."/>
            <person name="Sola-Landa A."/>
            <person name="Solera E."/>
            <person name="Martinez-Castro M."/>
            <person name="Perez-Redondo R."/>
            <person name="Garcia-Estrada C."/>
            <person name="Aparicio J.F."/>
            <person name="Fernandez-Martinez L.T."/>
            <person name="Santos-Aberturas J."/>
            <person name="Salehi-Najafabadi Z."/>
            <person name="Rodriguez-Garcia A."/>
            <person name="Tauch A."/>
            <person name="Martin J.F."/>
        </authorList>
    </citation>
    <scope>NUCLEOTIDE SEQUENCE [LARGE SCALE GENOMIC DNA]</scope>
    <source>
        <strain evidence="9">DSM 42081 / NBRC 108919 / NRRL 18488 / 9993</strain>
    </source>
</reference>
<evidence type="ECO:0000256" key="1">
    <source>
        <dbReference type="ARBA" id="ARBA00022450"/>
    </source>
</evidence>
<dbReference type="InterPro" id="IPR014043">
    <property type="entry name" value="Acyl_transferase_dom"/>
</dbReference>
<dbReference type="InterPro" id="IPR016035">
    <property type="entry name" value="Acyl_Trfase/lysoPLipase"/>
</dbReference>
<evidence type="ECO:0000313" key="8">
    <source>
        <dbReference type="EMBL" id="QKM71073.1"/>
    </source>
</evidence>
<dbReference type="GO" id="GO:0006633">
    <property type="term" value="P:fatty acid biosynthetic process"/>
    <property type="evidence" value="ECO:0007669"/>
    <property type="project" value="TreeGrafter"/>
</dbReference>
<organism evidence="8 9">
    <name type="scientific">Streptomyces tsukubensis (strain DSM 42081 / NBRC 108919 / NRRL 18488 / 9993)</name>
    <dbReference type="NCBI Taxonomy" id="1114943"/>
    <lineage>
        <taxon>Bacteria</taxon>
        <taxon>Bacillati</taxon>
        <taxon>Actinomycetota</taxon>
        <taxon>Actinomycetes</taxon>
        <taxon>Kitasatosporales</taxon>
        <taxon>Streptomycetaceae</taxon>
        <taxon>Streptomyces</taxon>
    </lineage>
</organism>
<evidence type="ECO:0000256" key="5">
    <source>
        <dbReference type="ARBA" id="ARBA00023268"/>
    </source>
</evidence>
<evidence type="ECO:0000256" key="4">
    <source>
        <dbReference type="ARBA" id="ARBA00023194"/>
    </source>
</evidence>
<accession>A0A7G3UKT2</accession>
<dbReference type="EMBL" id="CP029159">
    <property type="protein sequence ID" value="QKM71073.1"/>
    <property type="molecule type" value="Genomic_DNA"/>
</dbReference>
<dbReference type="SUPFAM" id="SSF55048">
    <property type="entry name" value="Probable ACP-binding domain of malonyl-CoA ACP transacylase"/>
    <property type="match status" value="1"/>
</dbReference>
<dbReference type="GO" id="GO:0031177">
    <property type="term" value="F:phosphopantetheine binding"/>
    <property type="evidence" value="ECO:0007669"/>
    <property type="project" value="InterPro"/>
</dbReference>